<dbReference type="GO" id="GO:0010629">
    <property type="term" value="P:negative regulation of gene expression"/>
    <property type="evidence" value="ECO:0007669"/>
    <property type="project" value="TreeGrafter"/>
</dbReference>
<dbReference type="Proteomes" id="UP001165740">
    <property type="component" value="Chromosome 3"/>
</dbReference>
<keyword evidence="4 6" id="KW-0520">NAD</keyword>
<dbReference type="InterPro" id="IPR052056">
    <property type="entry name" value="Mono-ARTD/PARP"/>
</dbReference>
<evidence type="ECO:0000259" key="7">
    <source>
        <dbReference type="PROSITE" id="PS50918"/>
    </source>
</evidence>
<keyword evidence="10" id="KW-1185">Reference proteome</keyword>
<feature type="domain" description="Macro" evidence="9">
    <location>
        <begin position="199"/>
        <end position="359"/>
    </location>
</feature>
<dbReference type="SMART" id="SM00506">
    <property type="entry name" value="A1pp"/>
    <property type="match status" value="2"/>
</dbReference>
<dbReference type="InterPro" id="IPR004170">
    <property type="entry name" value="WWE_dom"/>
</dbReference>
<evidence type="ECO:0000313" key="11">
    <source>
        <dbReference type="RefSeq" id="XP_055878429.1"/>
    </source>
</evidence>
<dbReference type="InterPro" id="IPR043472">
    <property type="entry name" value="Macro_dom-like"/>
</dbReference>
<keyword evidence="2 6" id="KW-0328">Glycosyltransferase</keyword>
<evidence type="ECO:0000313" key="10">
    <source>
        <dbReference type="Proteomes" id="UP001165740"/>
    </source>
</evidence>
<feature type="domain" description="Macro" evidence="9">
    <location>
        <begin position="387"/>
        <end position="544"/>
    </location>
</feature>
<evidence type="ECO:0000256" key="6">
    <source>
        <dbReference type="RuleBase" id="RU362114"/>
    </source>
</evidence>
<evidence type="ECO:0000259" key="9">
    <source>
        <dbReference type="PROSITE" id="PS51154"/>
    </source>
</evidence>
<dbReference type="CDD" id="cd01439">
    <property type="entry name" value="TCCD_inducible_PARP_like"/>
    <property type="match status" value="1"/>
</dbReference>
<dbReference type="PANTHER" id="PTHR14453">
    <property type="entry name" value="PARP/ZINC FINGER CCCH TYPE DOMAIN CONTAINING PROTEIN"/>
    <property type="match status" value="1"/>
</dbReference>
<evidence type="ECO:0000259" key="8">
    <source>
        <dbReference type="PROSITE" id="PS51059"/>
    </source>
</evidence>
<keyword evidence="3 6" id="KW-0808">Transferase</keyword>
<dbReference type="PANTHER" id="PTHR14453:SF67">
    <property type="entry name" value="POLY [ADP-RIBOSE] POLYMERASE"/>
    <property type="match status" value="1"/>
</dbReference>
<sequence>MSSVKTYLDNKELSGGGQIKCMQEIKEDKQVIVYFEPDVDVEDILFKKQEIEIDGAKLFISKYFPSLSKRDCNNEVKSEAKDGFITGNLLTTSDTENVQKLVEDESKDTVIKDIPDQSDWTEILSRIRSRSANAFRLNIRSFGIYEFLQGADGQKLIEAIQDKHECIVKVVPISEKNLCVGGPITEGLHHNTFCKGGSNKTENDWKIGRLKVNLIKGEIEKQTSDIIVITVNRTLDLNVGALAQVILSQAGVKVQKELKLRYANGIKFYEFAETSGGNLQAKYIFHACVPTYSQGADHKMTDLVRNMLARADILQAKSISFPTLGTGNLKCPLDIFSKVMLEAIIQHSKLKSNALKQIQMVVFPSHLNAAEAVHAVFSTGFMEASSELKGNVYKYGDVFLKIKHGDITEQDTDVIVTSIKDSMNLASSGGVCSLLLKKCGKKLQDECNAKKKDLDSKDVTVTSAPNLSCQHIIFMNKDAFAPRLAQGIFKVLIEAEKLGATSLALPALGAGFHKKQITSIKQCIFQAVEEFDTTMLPENISQEVNVDFHSLIAQNKKKAANELRDACKLAYKIEKEIESNLHLLSSMQIKELLDLCSKHLILVKMNVKRGFLEMESFHPNGMLEVKRRLKKMIEVASKRSNNISVQWQYKQDDKNWFDFEPLLNSEMERMYQQKVTTCLLQDTNGCVYEIHFPRMIATCQTVSPIRRIDRSQAKELWPKHWEPMSKADNLKVVEVKPGTDEYNEVEKQFHSTLSGSPVKKLERIQNKSLYLQFCVKKKELDQYNPQNHQNEQKLFHGTMSDCIPPINENGFNRNYCGVNGTVYGSGVYFADKSSYSINYTKSDSDGNRHMYRARVLTGEFIETNSSTKYLPKKPGTNRPYDSGGDKSRGIYAIFHDSQVYPEYLITF</sequence>
<dbReference type="SUPFAM" id="SSF117839">
    <property type="entry name" value="WWE domain"/>
    <property type="match status" value="1"/>
</dbReference>
<dbReference type="SUPFAM" id="SSF56399">
    <property type="entry name" value="ADP-ribosylation"/>
    <property type="match status" value="1"/>
</dbReference>
<dbReference type="GO" id="GO:0005634">
    <property type="term" value="C:nucleus"/>
    <property type="evidence" value="ECO:0007669"/>
    <property type="project" value="UniProtKB-SubCell"/>
</dbReference>
<dbReference type="Pfam" id="PF00644">
    <property type="entry name" value="PARP"/>
    <property type="match status" value="1"/>
</dbReference>
<name>A0A9W2ZTZ9_BIOGL</name>
<evidence type="ECO:0000256" key="4">
    <source>
        <dbReference type="ARBA" id="ARBA00023027"/>
    </source>
</evidence>
<proteinExistence type="predicted"/>
<dbReference type="PROSITE" id="PS51154">
    <property type="entry name" value="MACRO"/>
    <property type="match status" value="2"/>
</dbReference>
<dbReference type="RefSeq" id="XP_055878429.1">
    <property type="nucleotide sequence ID" value="XM_056022454.1"/>
</dbReference>
<dbReference type="GO" id="GO:0003950">
    <property type="term" value="F:NAD+ poly-ADP-ribosyltransferase activity"/>
    <property type="evidence" value="ECO:0007669"/>
    <property type="project" value="UniProtKB-UniRule"/>
</dbReference>
<dbReference type="SUPFAM" id="SSF52949">
    <property type="entry name" value="Macro domain-like"/>
    <property type="match status" value="2"/>
</dbReference>
<evidence type="ECO:0000256" key="5">
    <source>
        <dbReference type="ARBA" id="ARBA00023242"/>
    </source>
</evidence>
<dbReference type="InterPro" id="IPR037197">
    <property type="entry name" value="WWE_dom_sf"/>
</dbReference>
<dbReference type="PROSITE" id="PS50918">
    <property type="entry name" value="WWE"/>
    <property type="match status" value="1"/>
</dbReference>
<dbReference type="InterPro" id="IPR012317">
    <property type="entry name" value="Poly(ADP-ribose)pol_cat_dom"/>
</dbReference>
<dbReference type="GeneID" id="106051999"/>
<accession>A0A9W2ZTZ9</accession>
<keyword evidence="5" id="KW-0539">Nucleus</keyword>
<dbReference type="Pfam" id="PF02825">
    <property type="entry name" value="WWE"/>
    <property type="match status" value="1"/>
</dbReference>
<dbReference type="AlphaFoldDB" id="A0A9W2ZTZ9"/>
<gene>
    <name evidence="11" type="primary">LOC106051999</name>
</gene>
<evidence type="ECO:0000256" key="2">
    <source>
        <dbReference type="ARBA" id="ARBA00022676"/>
    </source>
</evidence>
<organism evidence="10 11">
    <name type="scientific">Biomphalaria glabrata</name>
    <name type="common">Bloodfluke planorb</name>
    <name type="synonym">Freshwater snail</name>
    <dbReference type="NCBI Taxonomy" id="6526"/>
    <lineage>
        <taxon>Eukaryota</taxon>
        <taxon>Metazoa</taxon>
        <taxon>Spiralia</taxon>
        <taxon>Lophotrochozoa</taxon>
        <taxon>Mollusca</taxon>
        <taxon>Gastropoda</taxon>
        <taxon>Heterobranchia</taxon>
        <taxon>Euthyneura</taxon>
        <taxon>Panpulmonata</taxon>
        <taxon>Hygrophila</taxon>
        <taxon>Lymnaeoidea</taxon>
        <taxon>Planorbidae</taxon>
        <taxon>Biomphalaria</taxon>
    </lineage>
</organism>
<dbReference type="GO" id="GO:0005737">
    <property type="term" value="C:cytoplasm"/>
    <property type="evidence" value="ECO:0007669"/>
    <property type="project" value="TreeGrafter"/>
</dbReference>
<dbReference type="Pfam" id="PF01661">
    <property type="entry name" value="Macro"/>
    <property type="match status" value="2"/>
</dbReference>
<feature type="domain" description="PARP catalytic" evidence="8">
    <location>
        <begin position="717"/>
        <end position="907"/>
    </location>
</feature>
<dbReference type="EC" id="2.4.2.-" evidence="6"/>
<dbReference type="GO" id="GO:0003714">
    <property type="term" value="F:transcription corepressor activity"/>
    <property type="evidence" value="ECO:0007669"/>
    <property type="project" value="TreeGrafter"/>
</dbReference>
<evidence type="ECO:0000256" key="1">
    <source>
        <dbReference type="ARBA" id="ARBA00004123"/>
    </source>
</evidence>
<protein>
    <recommendedName>
        <fullName evidence="6">Poly [ADP-ribose] polymerase</fullName>
        <shortName evidence="6">PARP</shortName>
        <ecNumber evidence="6">2.4.2.-</ecNumber>
    </recommendedName>
</protein>
<dbReference type="PROSITE" id="PS51059">
    <property type="entry name" value="PARP_CATALYTIC"/>
    <property type="match status" value="1"/>
</dbReference>
<comment type="subcellular location">
    <subcellularLocation>
        <location evidence="1">Nucleus</location>
    </subcellularLocation>
</comment>
<reference evidence="11" key="1">
    <citation type="submission" date="2025-08" db="UniProtKB">
        <authorList>
            <consortium name="RefSeq"/>
        </authorList>
    </citation>
    <scope>IDENTIFICATION</scope>
</reference>
<dbReference type="Gene3D" id="3.90.228.10">
    <property type="match status" value="1"/>
</dbReference>
<evidence type="ECO:0000256" key="3">
    <source>
        <dbReference type="ARBA" id="ARBA00022679"/>
    </source>
</evidence>
<dbReference type="Gene3D" id="3.30.720.50">
    <property type="match status" value="1"/>
</dbReference>
<feature type="domain" description="WWE" evidence="7">
    <location>
        <begin position="632"/>
        <end position="710"/>
    </location>
</feature>
<dbReference type="InterPro" id="IPR002589">
    <property type="entry name" value="Macro_dom"/>
</dbReference>
<dbReference type="Gene3D" id="3.40.220.10">
    <property type="entry name" value="Leucine Aminopeptidase, subunit E, domain 1"/>
    <property type="match status" value="2"/>
</dbReference>